<dbReference type="Proteomes" id="UP001151518">
    <property type="component" value="Unassembled WGS sequence"/>
</dbReference>
<accession>A0A9W8KVP5</accession>
<evidence type="ECO:0000256" key="1">
    <source>
        <dbReference type="SAM" id="MobiDB-lite"/>
    </source>
</evidence>
<reference evidence="2" key="1">
    <citation type="submission" date="2022-07" db="EMBL/GenBank/DDBJ databases">
        <title>Phylogenomic reconstructions and comparative analyses of Kickxellomycotina fungi.</title>
        <authorList>
            <person name="Reynolds N.K."/>
            <person name="Stajich J.E."/>
            <person name="Barry K."/>
            <person name="Grigoriev I.V."/>
            <person name="Crous P."/>
            <person name="Smith M.E."/>
        </authorList>
    </citation>
    <scope>NUCLEOTIDE SEQUENCE</scope>
    <source>
        <strain evidence="2">NRRL 3115</strain>
    </source>
</reference>
<dbReference type="OrthoDB" id="203440at2759"/>
<evidence type="ECO:0000313" key="3">
    <source>
        <dbReference type="Proteomes" id="UP001151518"/>
    </source>
</evidence>
<dbReference type="Pfam" id="PF04000">
    <property type="entry name" value="Sas10_Utp3"/>
    <property type="match status" value="1"/>
</dbReference>
<dbReference type="GO" id="GO:0032040">
    <property type="term" value="C:small-subunit processome"/>
    <property type="evidence" value="ECO:0007669"/>
    <property type="project" value="TreeGrafter"/>
</dbReference>
<comment type="caution">
    <text evidence="2">The sequence shown here is derived from an EMBL/GenBank/DDBJ whole genome shotgun (WGS) entry which is preliminary data.</text>
</comment>
<evidence type="ECO:0000313" key="2">
    <source>
        <dbReference type="EMBL" id="KAJ2670226.1"/>
    </source>
</evidence>
<dbReference type="InterPro" id="IPR007146">
    <property type="entry name" value="Sas10/Utp3/C1D"/>
</dbReference>
<gene>
    <name evidence="2" type="ORF">GGI25_005911</name>
</gene>
<dbReference type="GO" id="GO:0000462">
    <property type="term" value="P:maturation of SSU-rRNA from tricistronic rRNA transcript (SSU-rRNA, 5.8S rRNA, LSU-rRNA)"/>
    <property type="evidence" value="ECO:0007669"/>
    <property type="project" value="TreeGrafter"/>
</dbReference>
<feature type="region of interest" description="Disordered" evidence="1">
    <location>
        <begin position="329"/>
        <end position="379"/>
    </location>
</feature>
<feature type="compositionally biased region" description="Basic and acidic residues" evidence="1">
    <location>
        <begin position="329"/>
        <end position="339"/>
    </location>
</feature>
<protein>
    <recommendedName>
        <fullName evidence="4">Neuroguidin</fullName>
    </recommendedName>
</protein>
<dbReference type="AlphaFoldDB" id="A0A9W8KVP5"/>
<dbReference type="PANTHER" id="PTHR13237">
    <property type="entry name" value="SOMETHING ABOUT SILENCING PROTEIN 10-RELATED"/>
    <property type="match status" value="1"/>
</dbReference>
<dbReference type="EMBL" id="JANBTW010000129">
    <property type="protein sequence ID" value="KAJ2670226.1"/>
    <property type="molecule type" value="Genomic_DNA"/>
</dbReference>
<dbReference type="PANTHER" id="PTHR13237:SF9">
    <property type="entry name" value="NEUROGUIDIN"/>
    <property type="match status" value="1"/>
</dbReference>
<organism evidence="2 3">
    <name type="scientific">Coemansia spiralis</name>
    <dbReference type="NCBI Taxonomy" id="417178"/>
    <lineage>
        <taxon>Eukaryota</taxon>
        <taxon>Fungi</taxon>
        <taxon>Fungi incertae sedis</taxon>
        <taxon>Zoopagomycota</taxon>
        <taxon>Kickxellomycotina</taxon>
        <taxon>Kickxellomycetes</taxon>
        <taxon>Kickxellales</taxon>
        <taxon>Kickxellaceae</taxon>
        <taxon>Coemansia</taxon>
    </lineage>
</organism>
<proteinExistence type="predicted"/>
<feature type="region of interest" description="Disordered" evidence="1">
    <location>
        <begin position="202"/>
        <end position="224"/>
    </location>
</feature>
<name>A0A9W8KVP5_9FUNG</name>
<sequence>MVSNETSAAVDKRLDAISTQAKQVCGIIDKLRERVEDGELATGNGISFLEVKHHTMLSYITNLAYLTLLKLHGRQIEDHSVITDLIEDRTVLEKMRPLEQRLKYQIDKMLRSAVISADGAQQKQMQVDNHAHRLETTDDPEKATMADTSAKLAAVMLSEDALADPSAFKPNPGSLAADIREEDELAIKSGIYRAPRQMPVHYEEEGNETAKREKEERRMMERASRSRLVRDLMVEYDDRPEMTTATGNPSVGITDERFEKLAEERSRYEEENFTRISLSKKERKGLRTKLTGLEDEFAHLNDFAGLAALQKTAASSGGKTAILDRLKQKRDNESMAEKVMRRRKGGDRDSDDEMFAARSIHKNKRGKFQKAKNRINKRR</sequence>
<evidence type="ECO:0008006" key="4">
    <source>
        <dbReference type="Google" id="ProtNLM"/>
    </source>
</evidence>
<feature type="compositionally biased region" description="Basic residues" evidence="1">
    <location>
        <begin position="359"/>
        <end position="379"/>
    </location>
</feature>